<dbReference type="AlphaFoldDB" id="A0A0Q9WJL7"/>
<dbReference type="Proteomes" id="UP000008792">
    <property type="component" value="Unassembled WGS sequence"/>
</dbReference>
<gene>
    <name evidence="1" type="primary">Dvir\GJ16928</name>
    <name evidence="1" type="ORF">Dvir_GJ16928</name>
</gene>
<evidence type="ECO:0000313" key="2">
    <source>
        <dbReference type="Proteomes" id="UP000008792"/>
    </source>
</evidence>
<keyword evidence="2" id="KW-1185">Reference proteome</keyword>
<dbReference type="InParanoid" id="A0A0Q9WJL7"/>
<sequence>MEHSLSYTYSLSSINCALLCGIQFAPQLLQCILAYCVWLADGGNNVGIAAASNTKCRRRKMGALLAGFGVGVNRSQHALAQAKQQQAQATLRNVRKRDSHTHAMLVVVVCCQPMGGSVQNLSAKTFNNV</sequence>
<reference evidence="1 2" key="1">
    <citation type="journal article" date="2007" name="Nature">
        <title>Evolution of genes and genomes on the Drosophila phylogeny.</title>
        <authorList>
            <consortium name="Drosophila 12 Genomes Consortium"/>
            <person name="Clark A.G."/>
            <person name="Eisen M.B."/>
            <person name="Smith D.R."/>
            <person name="Bergman C.M."/>
            <person name="Oliver B."/>
            <person name="Markow T.A."/>
            <person name="Kaufman T.C."/>
            <person name="Kellis M."/>
            <person name="Gelbart W."/>
            <person name="Iyer V.N."/>
            <person name="Pollard D.A."/>
            <person name="Sackton T.B."/>
            <person name="Larracuente A.M."/>
            <person name="Singh N.D."/>
            <person name="Abad J.P."/>
            <person name="Abt D.N."/>
            <person name="Adryan B."/>
            <person name="Aguade M."/>
            <person name="Akashi H."/>
            <person name="Anderson W.W."/>
            <person name="Aquadro C.F."/>
            <person name="Ardell D.H."/>
            <person name="Arguello R."/>
            <person name="Artieri C.G."/>
            <person name="Barbash D.A."/>
            <person name="Barker D."/>
            <person name="Barsanti P."/>
            <person name="Batterham P."/>
            <person name="Batzoglou S."/>
            <person name="Begun D."/>
            <person name="Bhutkar A."/>
            <person name="Blanco E."/>
            <person name="Bosak S.A."/>
            <person name="Bradley R.K."/>
            <person name="Brand A.D."/>
            <person name="Brent M.R."/>
            <person name="Brooks A.N."/>
            <person name="Brown R.H."/>
            <person name="Butlin R.K."/>
            <person name="Caggese C."/>
            <person name="Calvi B.R."/>
            <person name="Bernardo de Carvalho A."/>
            <person name="Caspi A."/>
            <person name="Castrezana S."/>
            <person name="Celniker S.E."/>
            <person name="Chang J.L."/>
            <person name="Chapple C."/>
            <person name="Chatterji S."/>
            <person name="Chinwalla A."/>
            <person name="Civetta A."/>
            <person name="Clifton S.W."/>
            <person name="Comeron J.M."/>
            <person name="Costello J.C."/>
            <person name="Coyne J.A."/>
            <person name="Daub J."/>
            <person name="David R.G."/>
            <person name="Delcher A.L."/>
            <person name="Delehaunty K."/>
            <person name="Do C.B."/>
            <person name="Ebling H."/>
            <person name="Edwards K."/>
            <person name="Eickbush T."/>
            <person name="Evans J.D."/>
            <person name="Filipski A."/>
            <person name="Findeiss S."/>
            <person name="Freyhult E."/>
            <person name="Fulton L."/>
            <person name="Fulton R."/>
            <person name="Garcia A.C."/>
            <person name="Gardiner A."/>
            <person name="Garfield D.A."/>
            <person name="Garvin B.E."/>
            <person name="Gibson G."/>
            <person name="Gilbert D."/>
            <person name="Gnerre S."/>
            <person name="Godfrey J."/>
            <person name="Good R."/>
            <person name="Gotea V."/>
            <person name="Gravely B."/>
            <person name="Greenberg A.J."/>
            <person name="Griffiths-Jones S."/>
            <person name="Gross S."/>
            <person name="Guigo R."/>
            <person name="Gustafson E.A."/>
            <person name="Haerty W."/>
            <person name="Hahn M.W."/>
            <person name="Halligan D.L."/>
            <person name="Halpern A.L."/>
            <person name="Halter G.M."/>
            <person name="Han M.V."/>
            <person name="Heger A."/>
            <person name="Hillier L."/>
            <person name="Hinrichs A.S."/>
            <person name="Holmes I."/>
            <person name="Hoskins R.A."/>
            <person name="Hubisz M.J."/>
            <person name="Hultmark D."/>
            <person name="Huntley M.A."/>
            <person name="Jaffe D.B."/>
            <person name="Jagadeeshan S."/>
            <person name="Jeck W.R."/>
            <person name="Johnson J."/>
            <person name="Jones C.D."/>
            <person name="Jordan W.C."/>
            <person name="Karpen G.H."/>
            <person name="Kataoka E."/>
            <person name="Keightley P.D."/>
            <person name="Kheradpour P."/>
            <person name="Kirkness E.F."/>
            <person name="Koerich L.B."/>
            <person name="Kristiansen K."/>
            <person name="Kudrna D."/>
            <person name="Kulathinal R.J."/>
            <person name="Kumar S."/>
            <person name="Kwok R."/>
            <person name="Lander E."/>
            <person name="Langley C.H."/>
            <person name="Lapoint R."/>
            <person name="Lazzaro B.P."/>
            <person name="Lee S.J."/>
            <person name="Levesque L."/>
            <person name="Li R."/>
            <person name="Lin C.F."/>
            <person name="Lin M.F."/>
            <person name="Lindblad-Toh K."/>
            <person name="Llopart A."/>
            <person name="Long M."/>
            <person name="Low L."/>
            <person name="Lozovsky E."/>
            <person name="Lu J."/>
            <person name="Luo M."/>
            <person name="Machado C.A."/>
            <person name="Makalowski W."/>
            <person name="Marzo M."/>
            <person name="Matsuda M."/>
            <person name="Matzkin L."/>
            <person name="McAllister B."/>
            <person name="McBride C.S."/>
            <person name="McKernan B."/>
            <person name="McKernan K."/>
            <person name="Mendez-Lago M."/>
            <person name="Minx P."/>
            <person name="Mollenhauer M.U."/>
            <person name="Montooth K."/>
            <person name="Mount S.M."/>
            <person name="Mu X."/>
            <person name="Myers E."/>
            <person name="Negre B."/>
            <person name="Newfeld S."/>
            <person name="Nielsen R."/>
            <person name="Noor M.A."/>
            <person name="O'Grady P."/>
            <person name="Pachter L."/>
            <person name="Papaceit M."/>
            <person name="Parisi M.J."/>
            <person name="Parisi M."/>
            <person name="Parts L."/>
            <person name="Pedersen J.S."/>
            <person name="Pesole G."/>
            <person name="Phillippy A.M."/>
            <person name="Ponting C.P."/>
            <person name="Pop M."/>
            <person name="Porcelli D."/>
            <person name="Powell J.R."/>
            <person name="Prohaska S."/>
            <person name="Pruitt K."/>
            <person name="Puig M."/>
            <person name="Quesneville H."/>
            <person name="Ram K.R."/>
            <person name="Rand D."/>
            <person name="Rasmussen M.D."/>
            <person name="Reed L.K."/>
            <person name="Reenan R."/>
            <person name="Reily A."/>
            <person name="Remington K.A."/>
            <person name="Rieger T.T."/>
            <person name="Ritchie M.G."/>
            <person name="Robin C."/>
            <person name="Rogers Y.H."/>
            <person name="Rohde C."/>
            <person name="Rozas J."/>
            <person name="Rubenfield M.J."/>
            <person name="Ruiz A."/>
            <person name="Russo S."/>
            <person name="Salzberg S.L."/>
            <person name="Sanchez-Gracia A."/>
            <person name="Saranga D.J."/>
            <person name="Sato H."/>
            <person name="Schaeffer S.W."/>
            <person name="Schatz M.C."/>
            <person name="Schlenke T."/>
            <person name="Schwartz R."/>
            <person name="Segarra C."/>
            <person name="Singh R.S."/>
            <person name="Sirot L."/>
            <person name="Sirota M."/>
            <person name="Sisneros N.B."/>
            <person name="Smith C.D."/>
            <person name="Smith T.F."/>
            <person name="Spieth J."/>
            <person name="Stage D.E."/>
            <person name="Stark A."/>
            <person name="Stephan W."/>
            <person name="Strausberg R.L."/>
            <person name="Strempel S."/>
            <person name="Sturgill D."/>
            <person name="Sutton G."/>
            <person name="Sutton G.G."/>
            <person name="Tao W."/>
            <person name="Teichmann S."/>
            <person name="Tobari Y.N."/>
            <person name="Tomimura Y."/>
            <person name="Tsolas J.M."/>
            <person name="Valente V.L."/>
            <person name="Venter E."/>
            <person name="Venter J.C."/>
            <person name="Vicario S."/>
            <person name="Vieira F.G."/>
            <person name="Vilella A.J."/>
            <person name="Villasante A."/>
            <person name="Walenz B."/>
            <person name="Wang J."/>
            <person name="Wasserman M."/>
            <person name="Watts T."/>
            <person name="Wilson D."/>
            <person name="Wilson R.K."/>
            <person name="Wing R.A."/>
            <person name="Wolfner M.F."/>
            <person name="Wong A."/>
            <person name="Wong G.K."/>
            <person name="Wu C.I."/>
            <person name="Wu G."/>
            <person name="Yamamoto D."/>
            <person name="Yang H.P."/>
            <person name="Yang S.P."/>
            <person name="Yorke J.A."/>
            <person name="Yoshida K."/>
            <person name="Zdobnov E."/>
            <person name="Zhang P."/>
            <person name="Zhang Y."/>
            <person name="Zimin A.V."/>
            <person name="Baldwin J."/>
            <person name="Abdouelleil A."/>
            <person name="Abdulkadir J."/>
            <person name="Abebe A."/>
            <person name="Abera B."/>
            <person name="Abreu J."/>
            <person name="Acer S.C."/>
            <person name="Aftuck L."/>
            <person name="Alexander A."/>
            <person name="An P."/>
            <person name="Anderson E."/>
            <person name="Anderson S."/>
            <person name="Arachi H."/>
            <person name="Azer M."/>
            <person name="Bachantsang P."/>
            <person name="Barry A."/>
            <person name="Bayul T."/>
            <person name="Berlin A."/>
            <person name="Bessette D."/>
            <person name="Bloom T."/>
            <person name="Blye J."/>
            <person name="Boguslavskiy L."/>
            <person name="Bonnet C."/>
            <person name="Boukhgalter B."/>
            <person name="Bourzgui I."/>
            <person name="Brown A."/>
            <person name="Cahill P."/>
            <person name="Channer S."/>
            <person name="Cheshatsang Y."/>
            <person name="Chuda L."/>
            <person name="Citroen M."/>
            <person name="Collymore A."/>
            <person name="Cooke P."/>
            <person name="Costello M."/>
            <person name="D'Aco K."/>
            <person name="Daza R."/>
            <person name="De Haan G."/>
            <person name="DeGray S."/>
            <person name="DeMaso C."/>
            <person name="Dhargay N."/>
            <person name="Dooley K."/>
            <person name="Dooley E."/>
            <person name="Doricent M."/>
            <person name="Dorje P."/>
            <person name="Dorjee K."/>
            <person name="Dupes A."/>
            <person name="Elong R."/>
            <person name="Falk J."/>
            <person name="Farina A."/>
            <person name="Faro S."/>
            <person name="Ferguson D."/>
            <person name="Fisher S."/>
            <person name="Foley C.D."/>
            <person name="Franke A."/>
            <person name="Friedrich D."/>
            <person name="Gadbois L."/>
            <person name="Gearin G."/>
            <person name="Gearin C.R."/>
            <person name="Giannoukos G."/>
            <person name="Goode T."/>
            <person name="Graham J."/>
            <person name="Grandbois E."/>
            <person name="Grewal S."/>
            <person name="Gyaltsen K."/>
            <person name="Hafez N."/>
            <person name="Hagos B."/>
            <person name="Hall J."/>
            <person name="Henson C."/>
            <person name="Hollinger A."/>
            <person name="Honan T."/>
            <person name="Huard M.D."/>
            <person name="Hughes L."/>
            <person name="Hurhula B."/>
            <person name="Husby M.E."/>
            <person name="Kamat A."/>
            <person name="Kanga B."/>
            <person name="Kashin S."/>
            <person name="Khazanovich D."/>
            <person name="Kisner P."/>
            <person name="Lance K."/>
            <person name="Lara M."/>
            <person name="Lee W."/>
            <person name="Lennon N."/>
            <person name="Letendre F."/>
            <person name="LeVine R."/>
            <person name="Lipovsky A."/>
            <person name="Liu X."/>
            <person name="Liu J."/>
            <person name="Liu S."/>
            <person name="Lokyitsang T."/>
            <person name="Lokyitsang Y."/>
            <person name="Lubonja R."/>
            <person name="Lui A."/>
            <person name="MacDonald P."/>
            <person name="Magnisalis V."/>
            <person name="Maru K."/>
            <person name="Matthews C."/>
            <person name="McCusker W."/>
            <person name="McDonough S."/>
            <person name="Mehta T."/>
            <person name="Meldrim J."/>
            <person name="Meneus L."/>
            <person name="Mihai O."/>
            <person name="Mihalev A."/>
            <person name="Mihova T."/>
            <person name="Mittelman R."/>
            <person name="Mlenga V."/>
            <person name="Montmayeur A."/>
            <person name="Mulrain L."/>
            <person name="Navidi A."/>
            <person name="Naylor J."/>
            <person name="Negash T."/>
            <person name="Nguyen T."/>
            <person name="Nguyen N."/>
            <person name="Nicol R."/>
            <person name="Norbu C."/>
            <person name="Norbu N."/>
            <person name="Novod N."/>
            <person name="O'Neill B."/>
            <person name="Osman S."/>
            <person name="Markiewicz E."/>
            <person name="Oyono O.L."/>
            <person name="Patti C."/>
            <person name="Phunkhang P."/>
            <person name="Pierre F."/>
            <person name="Priest M."/>
            <person name="Raghuraman S."/>
            <person name="Rege F."/>
            <person name="Reyes R."/>
            <person name="Rise C."/>
            <person name="Rogov P."/>
            <person name="Ross K."/>
            <person name="Ryan E."/>
            <person name="Settipalli S."/>
            <person name="Shea T."/>
            <person name="Sherpa N."/>
            <person name="Shi L."/>
            <person name="Shih D."/>
            <person name="Sparrow T."/>
            <person name="Spaulding J."/>
            <person name="Stalker J."/>
            <person name="Stange-Thomann N."/>
            <person name="Stavropoulos S."/>
            <person name="Stone C."/>
            <person name="Strader C."/>
            <person name="Tesfaye S."/>
            <person name="Thomson T."/>
            <person name="Thoulutsang Y."/>
            <person name="Thoulutsang D."/>
            <person name="Topham K."/>
            <person name="Topping I."/>
            <person name="Tsamla T."/>
            <person name="Vassiliev H."/>
            <person name="Vo A."/>
            <person name="Wangchuk T."/>
            <person name="Wangdi T."/>
            <person name="Weiand M."/>
            <person name="Wilkinson J."/>
            <person name="Wilson A."/>
            <person name="Yadav S."/>
            <person name="Young G."/>
            <person name="Yu Q."/>
            <person name="Zembek L."/>
            <person name="Zhong D."/>
            <person name="Zimmer A."/>
            <person name="Zwirko Z."/>
            <person name="Jaffe D.B."/>
            <person name="Alvarez P."/>
            <person name="Brockman W."/>
            <person name="Butler J."/>
            <person name="Chin C."/>
            <person name="Gnerre S."/>
            <person name="Grabherr M."/>
            <person name="Kleber M."/>
            <person name="Mauceli E."/>
            <person name="MacCallum I."/>
        </authorList>
    </citation>
    <scope>NUCLEOTIDE SEQUENCE [LARGE SCALE GENOMIC DNA]</scope>
    <source>
        <strain evidence="2">Tucson 15010-1051.87</strain>
    </source>
</reference>
<name>A0A0Q9WJL7_DROVI</name>
<organism evidence="1 2">
    <name type="scientific">Drosophila virilis</name>
    <name type="common">Fruit fly</name>
    <dbReference type="NCBI Taxonomy" id="7244"/>
    <lineage>
        <taxon>Eukaryota</taxon>
        <taxon>Metazoa</taxon>
        <taxon>Ecdysozoa</taxon>
        <taxon>Arthropoda</taxon>
        <taxon>Hexapoda</taxon>
        <taxon>Insecta</taxon>
        <taxon>Pterygota</taxon>
        <taxon>Neoptera</taxon>
        <taxon>Endopterygota</taxon>
        <taxon>Diptera</taxon>
        <taxon>Brachycera</taxon>
        <taxon>Muscomorpha</taxon>
        <taxon>Ephydroidea</taxon>
        <taxon>Drosophilidae</taxon>
        <taxon>Drosophila</taxon>
    </lineage>
</organism>
<proteinExistence type="predicted"/>
<protein>
    <submittedName>
        <fullName evidence="1">Uncharacterized protein, isoform C</fullName>
    </submittedName>
</protein>
<evidence type="ECO:0000313" key="1">
    <source>
        <dbReference type="EMBL" id="KRF80741.1"/>
    </source>
</evidence>
<dbReference type="EMBL" id="CH940653">
    <property type="protein sequence ID" value="KRF80741.1"/>
    <property type="molecule type" value="Genomic_DNA"/>
</dbReference>
<accession>A0A0Q9WJL7</accession>